<feature type="domain" description="CCHC-type" evidence="2">
    <location>
        <begin position="314"/>
        <end position="329"/>
    </location>
</feature>
<dbReference type="SMART" id="SM00343">
    <property type="entry name" value="ZnF_C2HC"/>
    <property type="match status" value="10"/>
</dbReference>
<feature type="domain" description="CCHC-type" evidence="2">
    <location>
        <begin position="267"/>
        <end position="282"/>
    </location>
</feature>
<evidence type="ECO:0000313" key="4">
    <source>
        <dbReference type="Proteomes" id="UP000053831"/>
    </source>
</evidence>
<gene>
    <name evidence="3" type="ORF">ESCO_006222</name>
</gene>
<dbReference type="Pfam" id="PF00098">
    <property type="entry name" value="zf-CCHC"/>
    <property type="match status" value="9"/>
</dbReference>
<dbReference type="PANTHER" id="PTHR23002">
    <property type="entry name" value="ZINC FINGER CCHC DOMAIN CONTAINING PROTEIN"/>
    <property type="match status" value="1"/>
</dbReference>
<dbReference type="PROSITE" id="PS50158">
    <property type="entry name" value="ZF_CCHC"/>
    <property type="match status" value="9"/>
</dbReference>
<name>A0A0M8MWR7_ESCWE</name>
<sequence length="416" mass="45803">MSAIATEAGLGDVWGGQDHNGHFVDDLGGSHGGAANAGFDASRNNNKCFGCGQEGHMRAECSNPQAITCRYCQKEGHMIKDCPEKPAMTCNNCGQEGHMRNQCENARRVNRDQVADTTPEAAWEKLKQAAAERDVDDAKEAIQEYVKSLQGAVTYREIQEALIDQGISIWLIATQRPLNNIFTNMDLQGNVGKKYSISYRLSNSPERPREMDGWPTSNDEILTRLDDAGEVVDSGKTKCHNCGKLGHAAKVCTQERVERSDRPKIVCSNCNNEGHRVRDCPQPRVDKFACKNCGKSGHKAAECEEPPNLDNVECRKCGKNGHFSRDCPDGGSRACRNCGQEGHIVKDCDQPRNMDTMTCRNCDKAGHFSKECPEPTDWSKVKCSNCDEYGHTKVRCKVPPKDSAQVDDACTGIANL</sequence>
<evidence type="ECO:0000259" key="2">
    <source>
        <dbReference type="PROSITE" id="PS50158"/>
    </source>
</evidence>
<dbReference type="Gene3D" id="4.10.60.10">
    <property type="entry name" value="Zinc finger, CCHC-type"/>
    <property type="match status" value="5"/>
</dbReference>
<dbReference type="GO" id="GO:0003676">
    <property type="term" value="F:nucleic acid binding"/>
    <property type="evidence" value="ECO:0007669"/>
    <property type="project" value="InterPro"/>
</dbReference>
<keyword evidence="1" id="KW-0862">Zinc</keyword>
<organism evidence="3 4">
    <name type="scientific">Escovopsis weberi</name>
    <dbReference type="NCBI Taxonomy" id="150374"/>
    <lineage>
        <taxon>Eukaryota</taxon>
        <taxon>Fungi</taxon>
        <taxon>Dikarya</taxon>
        <taxon>Ascomycota</taxon>
        <taxon>Pezizomycotina</taxon>
        <taxon>Sordariomycetes</taxon>
        <taxon>Hypocreomycetidae</taxon>
        <taxon>Hypocreales</taxon>
        <taxon>Hypocreaceae</taxon>
        <taxon>Escovopsis</taxon>
    </lineage>
</organism>
<dbReference type="AlphaFoldDB" id="A0A0M8MWR7"/>
<keyword evidence="3" id="KW-0067">ATP-binding</keyword>
<proteinExistence type="predicted"/>
<keyword evidence="3" id="KW-0378">Hydrolase</keyword>
<dbReference type="OrthoDB" id="8026949at2759"/>
<protein>
    <submittedName>
        <fullName evidence="3">ATP-dependent RNA helicase glh-4</fullName>
    </submittedName>
</protein>
<feature type="domain" description="CCHC-type" evidence="2">
    <location>
        <begin position="69"/>
        <end position="84"/>
    </location>
</feature>
<keyword evidence="3" id="KW-0547">Nucleotide-binding</keyword>
<comment type="caution">
    <text evidence="3">The sequence shown here is derived from an EMBL/GenBank/DDBJ whole genome shotgun (WGS) entry which is preliminary data.</text>
</comment>
<feature type="domain" description="CCHC-type" evidence="2">
    <location>
        <begin position="90"/>
        <end position="105"/>
    </location>
</feature>
<dbReference type="EMBL" id="LGSR01000018">
    <property type="protein sequence ID" value="KOS20218.1"/>
    <property type="molecule type" value="Genomic_DNA"/>
</dbReference>
<dbReference type="InterPro" id="IPR051714">
    <property type="entry name" value="Znf_CCHC_NABP"/>
</dbReference>
<reference evidence="3 4" key="1">
    <citation type="submission" date="2015-07" db="EMBL/GenBank/DDBJ databases">
        <title>The genome of the fungus Escovopsis weberi, a specialized disease agent of ant agriculture.</title>
        <authorList>
            <person name="de Man T.J."/>
            <person name="Stajich J.E."/>
            <person name="Kubicek C.P."/>
            <person name="Chenthamara K."/>
            <person name="Atanasova L."/>
            <person name="Druzhinina I.S."/>
            <person name="Birnbaum S."/>
            <person name="Barribeau S.M."/>
            <person name="Teiling C."/>
            <person name="Suen G."/>
            <person name="Currie C."/>
            <person name="Gerardo N.M."/>
        </authorList>
    </citation>
    <scope>NUCLEOTIDE SEQUENCE [LARGE SCALE GENOMIC DNA]</scope>
</reference>
<dbReference type="SUPFAM" id="SSF57756">
    <property type="entry name" value="Retrovirus zinc finger-like domains"/>
    <property type="match status" value="4"/>
</dbReference>
<feature type="domain" description="CCHC-type" evidence="2">
    <location>
        <begin position="238"/>
        <end position="254"/>
    </location>
</feature>
<dbReference type="Proteomes" id="UP000053831">
    <property type="component" value="Unassembled WGS sequence"/>
</dbReference>
<dbReference type="GO" id="GO:0004386">
    <property type="term" value="F:helicase activity"/>
    <property type="evidence" value="ECO:0007669"/>
    <property type="project" value="UniProtKB-KW"/>
</dbReference>
<accession>A0A0M8MWR7</accession>
<dbReference type="InterPro" id="IPR001878">
    <property type="entry name" value="Znf_CCHC"/>
</dbReference>
<keyword evidence="1" id="KW-0479">Metal-binding</keyword>
<dbReference type="InterPro" id="IPR036875">
    <property type="entry name" value="Znf_CCHC_sf"/>
</dbReference>
<feature type="domain" description="CCHC-type" evidence="2">
    <location>
        <begin position="290"/>
        <end position="305"/>
    </location>
</feature>
<feature type="domain" description="CCHC-type" evidence="2">
    <location>
        <begin position="47"/>
        <end position="63"/>
    </location>
</feature>
<dbReference type="STRING" id="150374.A0A0M8MWR7"/>
<dbReference type="GO" id="GO:0008270">
    <property type="term" value="F:zinc ion binding"/>
    <property type="evidence" value="ECO:0007669"/>
    <property type="project" value="UniProtKB-KW"/>
</dbReference>
<feature type="domain" description="CCHC-type" evidence="2">
    <location>
        <begin position="359"/>
        <end position="374"/>
    </location>
</feature>
<keyword evidence="3" id="KW-0347">Helicase</keyword>
<evidence type="ECO:0000256" key="1">
    <source>
        <dbReference type="PROSITE-ProRule" id="PRU00047"/>
    </source>
</evidence>
<feature type="domain" description="CCHC-type" evidence="2">
    <location>
        <begin position="335"/>
        <end position="350"/>
    </location>
</feature>
<keyword evidence="4" id="KW-1185">Reference proteome</keyword>
<keyword evidence="1" id="KW-0863">Zinc-finger</keyword>
<evidence type="ECO:0000313" key="3">
    <source>
        <dbReference type="EMBL" id="KOS20218.1"/>
    </source>
</evidence>